<gene>
    <name evidence="1" type="ORF">UFOPK3564_03222</name>
</gene>
<proteinExistence type="predicted"/>
<dbReference type="InterPro" id="IPR027417">
    <property type="entry name" value="P-loop_NTPase"/>
</dbReference>
<accession>A0A6J7JV30</accession>
<dbReference type="Gene3D" id="3.40.50.300">
    <property type="entry name" value="P-loop containing nucleotide triphosphate hydrolases"/>
    <property type="match status" value="1"/>
</dbReference>
<reference evidence="1" key="1">
    <citation type="submission" date="2020-05" db="EMBL/GenBank/DDBJ databases">
        <authorList>
            <person name="Chiriac C."/>
            <person name="Salcher M."/>
            <person name="Ghai R."/>
            <person name="Kavagutti S V."/>
        </authorList>
    </citation>
    <scope>NUCLEOTIDE SEQUENCE</scope>
</reference>
<protein>
    <submittedName>
        <fullName evidence="1">Unannotated protein</fullName>
    </submittedName>
</protein>
<evidence type="ECO:0000313" key="1">
    <source>
        <dbReference type="EMBL" id="CAB4945952.1"/>
    </source>
</evidence>
<name>A0A6J7JV30_9ZZZZ</name>
<sequence length="133" mass="13948">MLATTLQGVVSQRLVPLAEGKGRRAVCEILRATGLVKDILRDAGRTGELNAVIAEGSHYGMQTFDQALCRFVLDGVVTREDAMRAAARPHDLDLLLRADGRSGTSMADVADQARRGNVAAGGSPLAPAALPVV</sequence>
<dbReference type="AlphaFoldDB" id="A0A6J7JV30"/>
<dbReference type="EMBL" id="CAFBMK010000289">
    <property type="protein sequence ID" value="CAB4945952.1"/>
    <property type="molecule type" value="Genomic_DNA"/>
</dbReference>
<organism evidence="1">
    <name type="scientific">freshwater metagenome</name>
    <dbReference type="NCBI Taxonomy" id="449393"/>
    <lineage>
        <taxon>unclassified sequences</taxon>
        <taxon>metagenomes</taxon>
        <taxon>ecological metagenomes</taxon>
    </lineage>
</organism>
<dbReference type="SUPFAM" id="SSF52540">
    <property type="entry name" value="P-loop containing nucleoside triphosphate hydrolases"/>
    <property type="match status" value="1"/>
</dbReference>